<keyword evidence="4" id="KW-1185">Reference proteome</keyword>
<dbReference type="InterPro" id="IPR011641">
    <property type="entry name" value="Tyr-kin_ephrin_A/B_rcpt-like"/>
</dbReference>
<name>A0A8B8CSW6_CRAVI</name>
<dbReference type="Gene3D" id="2.10.25.10">
    <property type="entry name" value="Laminin"/>
    <property type="match status" value="1"/>
</dbReference>
<dbReference type="SMART" id="SM00181">
    <property type="entry name" value="EGF"/>
    <property type="match status" value="3"/>
</dbReference>
<keyword evidence="1" id="KW-1015">Disulfide bond</keyword>
<dbReference type="Pfam" id="PF07699">
    <property type="entry name" value="Ephrin_rec_like"/>
    <property type="match status" value="6"/>
</dbReference>
<dbReference type="InterPro" id="IPR009030">
    <property type="entry name" value="Growth_fac_rcpt_cys_sf"/>
</dbReference>
<keyword evidence="2" id="KW-0812">Transmembrane</keyword>
<dbReference type="KEGG" id="cvn:111121725"/>
<dbReference type="GO" id="GO:0005615">
    <property type="term" value="C:extracellular space"/>
    <property type="evidence" value="ECO:0007669"/>
    <property type="project" value="TreeGrafter"/>
</dbReference>
<dbReference type="SMART" id="SM01411">
    <property type="entry name" value="Ephrin_rec_like"/>
    <property type="match status" value="7"/>
</dbReference>
<dbReference type="CDD" id="cd12087">
    <property type="entry name" value="TM_EGFR-like"/>
    <property type="match status" value="1"/>
</dbReference>
<keyword evidence="2" id="KW-1133">Transmembrane helix</keyword>
<dbReference type="Proteomes" id="UP000694844">
    <property type="component" value="Chromosome 2"/>
</dbReference>
<dbReference type="PROSITE" id="PS00022">
    <property type="entry name" value="EGF_1"/>
    <property type="match status" value="1"/>
</dbReference>
<reference evidence="5" key="1">
    <citation type="submission" date="2025-08" db="UniProtKB">
        <authorList>
            <consortium name="RefSeq"/>
        </authorList>
    </citation>
    <scope>IDENTIFICATION</scope>
    <source>
        <tissue evidence="5">Whole sample</tissue>
    </source>
</reference>
<evidence type="ECO:0000256" key="1">
    <source>
        <dbReference type="PROSITE-ProRule" id="PRU00076"/>
    </source>
</evidence>
<evidence type="ECO:0000259" key="3">
    <source>
        <dbReference type="PROSITE" id="PS50026"/>
    </source>
</evidence>
<dbReference type="PANTHER" id="PTHR24046:SF5">
    <property type="entry name" value="EGF-LIKE DOMAIN-CONTAINING PROTEIN"/>
    <property type="match status" value="1"/>
</dbReference>
<protein>
    <submittedName>
        <fullName evidence="5">Sushi, von Willebrand factor type A, EGF and pentraxin domain-containing protein 1-like</fullName>
    </submittedName>
</protein>
<evidence type="ECO:0000313" key="4">
    <source>
        <dbReference type="Proteomes" id="UP000694844"/>
    </source>
</evidence>
<keyword evidence="1" id="KW-0245">EGF-like domain</keyword>
<feature type="transmembrane region" description="Helical" evidence="2">
    <location>
        <begin position="578"/>
        <end position="601"/>
    </location>
</feature>
<dbReference type="GeneID" id="111121725"/>
<proteinExistence type="predicted"/>
<dbReference type="InterPro" id="IPR052071">
    <property type="entry name" value="SCUB_EGF-like_domain"/>
</dbReference>
<dbReference type="GO" id="GO:0007165">
    <property type="term" value="P:signal transduction"/>
    <property type="evidence" value="ECO:0007669"/>
    <property type="project" value="TreeGrafter"/>
</dbReference>
<dbReference type="SUPFAM" id="SSF57196">
    <property type="entry name" value="EGF/Laminin"/>
    <property type="match status" value="1"/>
</dbReference>
<dbReference type="PROSITE" id="PS50026">
    <property type="entry name" value="EGF_3"/>
    <property type="match status" value="1"/>
</dbReference>
<evidence type="ECO:0000256" key="2">
    <source>
        <dbReference type="SAM" id="Phobius"/>
    </source>
</evidence>
<dbReference type="GO" id="GO:0009986">
    <property type="term" value="C:cell surface"/>
    <property type="evidence" value="ECO:0007669"/>
    <property type="project" value="TreeGrafter"/>
</dbReference>
<feature type="domain" description="EGF-like" evidence="3">
    <location>
        <begin position="530"/>
        <end position="567"/>
    </location>
</feature>
<comment type="caution">
    <text evidence="1">Lacks conserved residue(s) required for the propagation of feature annotation.</text>
</comment>
<organism evidence="4 5">
    <name type="scientific">Crassostrea virginica</name>
    <name type="common">Eastern oyster</name>
    <dbReference type="NCBI Taxonomy" id="6565"/>
    <lineage>
        <taxon>Eukaryota</taxon>
        <taxon>Metazoa</taxon>
        <taxon>Spiralia</taxon>
        <taxon>Lophotrochozoa</taxon>
        <taxon>Mollusca</taxon>
        <taxon>Bivalvia</taxon>
        <taxon>Autobranchia</taxon>
        <taxon>Pteriomorphia</taxon>
        <taxon>Ostreida</taxon>
        <taxon>Ostreoidea</taxon>
        <taxon>Ostreidae</taxon>
        <taxon>Crassostrea</taxon>
    </lineage>
</organism>
<dbReference type="PANTHER" id="PTHR24046">
    <property type="entry name" value="SIGNAL PEPTIDE, CUB AND EGF-LIKE DOMAIN-CONTAINING"/>
    <property type="match status" value="1"/>
</dbReference>
<sequence>MACAVGYFKTNRGNKENCTKCDDGLLTSNMASTAEADCNQPFCVPGKYLNANGVCAECMKGFYKSATGNDNCTACPVDATTPNNGSTNLSNCSIVVCNTGEMRVVNNTCMKCAVGSYQPNRGEDMCIKCGDGQTTQMEGTVDMASCVPICPVGEEYDSSTKTCKKCPLGYYKSQTGNSDSCQKCPVGYTTSSTGSISSNNCTVPDCLVGTYRSSGGCKNCSIGQYQDQTSQTQCKDCPNDKNTTESEGATSIDYCIKFCAPGQEYDRSTGNCKNCPKDFYTDRSISQYCLKCPPGHITYGEGSTTCVAAPTQTPVVEQKLTYTFKLSYRVRVDCSNQAAVNGLLSNIKLKILSRLRTLAQRFLNFCVSSDVSNCFASLELRFKNCAQPQGKRRKRQTADNDFEVEAIIPNISETVTAKEDSAKVLQTESMLQEDLDTQKTEYAPPQTTLQSSTFEGKVVSCTAGSIPTNNNQSCEQCAAGSYHDSMNNRCVNCSRNFYQDQMGQTSCNKCSGAVRMYTLSEGSTAESDCVSACSTDPSYCRNGGTCQSNDVTIWCNCKERFSGTRCQEQSELTSDTPYIIGGAIGGLAAIMIIALITISIARCLKGSKATKEKYPENDIDYNGYNYNVPLQMYDNSSKRRGQPDYSRMNPAYNYEDGQFEDSFSRGRYPGYRDDNSAYRWNEASNYDT</sequence>
<dbReference type="OrthoDB" id="6162209at2759"/>
<dbReference type="RefSeq" id="XP_022318820.1">
    <property type="nucleotide sequence ID" value="XM_022463112.1"/>
</dbReference>
<keyword evidence="2" id="KW-0472">Membrane</keyword>
<dbReference type="SUPFAM" id="SSF57184">
    <property type="entry name" value="Growth factor receptor domain"/>
    <property type="match status" value="2"/>
</dbReference>
<gene>
    <name evidence="5" type="primary">LOC111121725</name>
</gene>
<evidence type="ECO:0000313" key="5">
    <source>
        <dbReference type="RefSeq" id="XP_022318820.1"/>
    </source>
</evidence>
<feature type="disulfide bond" evidence="1">
    <location>
        <begin position="557"/>
        <end position="566"/>
    </location>
</feature>
<dbReference type="InterPro" id="IPR000742">
    <property type="entry name" value="EGF"/>
</dbReference>
<dbReference type="AlphaFoldDB" id="A0A8B8CSW6"/>
<accession>A0A8B8CSW6</accession>
<dbReference type="Gene3D" id="2.10.50.10">
    <property type="entry name" value="Tumor Necrosis Factor Receptor, subunit A, domain 2"/>
    <property type="match status" value="5"/>
</dbReference>